<feature type="signal peptide" evidence="1">
    <location>
        <begin position="1"/>
        <end position="18"/>
    </location>
</feature>
<evidence type="ECO:0000256" key="1">
    <source>
        <dbReference type="SAM" id="SignalP"/>
    </source>
</evidence>
<accession>A0A2T0S712</accession>
<organism evidence="2 3">
    <name type="scientific">Spirosoma oryzae</name>
    <dbReference type="NCBI Taxonomy" id="1469603"/>
    <lineage>
        <taxon>Bacteria</taxon>
        <taxon>Pseudomonadati</taxon>
        <taxon>Bacteroidota</taxon>
        <taxon>Cytophagia</taxon>
        <taxon>Cytophagales</taxon>
        <taxon>Cytophagaceae</taxon>
        <taxon>Spirosoma</taxon>
    </lineage>
</organism>
<evidence type="ECO:0000313" key="3">
    <source>
        <dbReference type="Proteomes" id="UP000238375"/>
    </source>
</evidence>
<dbReference type="Proteomes" id="UP000238375">
    <property type="component" value="Unassembled WGS sequence"/>
</dbReference>
<dbReference type="OrthoDB" id="9815205at2"/>
<dbReference type="RefSeq" id="WP_106140195.1">
    <property type="nucleotide sequence ID" value="NZ_PVTE01000027.1"/>
</dbReference>
<evidence type="ECO:0000313" key="2">
    <source>
        <dbReference type="EMBL" id="PRY29093.1"/>
    </source>
</evidence>
<keyword evidence="1" id="KW-0732">Signal</keyword>
<name>A0A2T0S712_9BACT</name>
<sequence>MKALLFHLALFISTNVFAGSSVDTTIVNEIMRSTLRKLNNIDHVKYDYYIESNYLSENYHRDVSKKVYMEFDKKEPLLGLIFTDTENDYASVFNGKEYFYINKKKNTIELIKNPSNNTFRSQTSFVNSYYALKYFLPVILSSSSISRSSADTIVNGKKFNSFRFTLNNYMMSRFGKLEKLTIDKQLTYTVIVDDDNLPLQVVQRDNLNPRDYTLVKFTNISVNGVKPAMEVWNYENYAKIYNPVVK</sequence>
<evidence type="ECO:0008006" key="4">
    <source>
        <dbReference type="Google" id="ProtNLM"/>
    </source>
</evidence>
<comment type="caution">
    <text evidence="2">The sequence shown here is derived from an EMBL/GenBank/DDBJ whole genome shotgun (WGS) entry which is preliminary data.</text>
</comment>
<proteinExistence type="predicted"/>
<keyword evidence="3" id="KW-1185">Reference proteome</keyword>
<reference evidence="2 3" key="1">
    <citation type="submission" date="2018-03" db="EMBL/GenBank/DDBJ databases">
        <title>Genomic Encyclopedia of Archaeal and Bacterial Type Strains, Phase II (KMG-II): from individual species to whole genera.</title>
        <authorList>
            <person name="Goeker M."/>
        </authorList>
    </citation>
    <scope>NUCLEOTIDE SEQUENCE [LARGE SCALE GENOMIC DNA]</scope>
    <source>
        <strain evidence="2 3">DSM 28354</strain>
    </source>
</reference>
<dbReference type="EMBL" id="PVTE01000027">
    <property type="protein sequence ID" value="PRY29093.1"/>
    <property type="molecule type" value="Genomic_DNA"/>
</dbReference>
<dbReference type="AlphaFoldDB" id="A0A2T0S712"/>
<protein>
    <recommendedName>
        <fullName evidence="4">Outer membrane lipoprotein-sorting protein</fullName>
    </recommendedName>
</protein>
<feature type="chain" id="PRO_5015573616" description="Outer membrane lipoprotein-sorting protein" evidence="1">
    <location>
        <begin position="19"/>
        <end position="246"/>
    </location>
</feature>
<gene>
    <name evidence="2" type="ORF">CLV58_12732</name>
</gene>